<dbReference type="AlphaFoldDB" id="A0A077LW54"/>
<dbReference type="SUPFAM" id="SSF48452">
    <property type="entry name" value="TPR-like"/>
    <property type="match status" value="1"/>
</dbReference>
<evidence type="ECO:0000259" key="2">
    <source>
        <dbReference type="Pfam" id="PF12770"/>
    </source>
</evidence>
<keyword evidence="4" id="KW-1185">Reference proteome</keyword>
<dbReference type="Proteomes" id="UP000035721">
    <property type="component" value="Unassembled WGS sequence"/>
</dbReference>
<reference evidence="3 4" key="1">
    <citation type="journal article" date="2013" name="ISME J.">
        <title>A metabolic model for members of the genus Tetrasphaera involved in enhanced biological phosphorus removal.</title>
        <authorList>
            <person name="Kristiansen R."/>
            <person name="Nguyen H.T.T."/>
            <person name="Saunders A.M."/>
            <person name="Nielsen J.L."/>
            <person name="Wimmer R."/>
            <person name="Le V.Q."/>
            <person name="McIlroy S.J."/>
            <person name="Petrovski S."/>
            <person name="Seviour R.J."/>
            <person name="Calteau A."/>
            <person name="Nielsen K.L."/>
            <person name="Nielsen P.H."/>
        </authorList>
    </citation>
    <scope>NUCLEOTIDE SEQUENCE [LARGE SCALE GENOMIC DNA]</scope>
    <source>
        <strain evidence="3 4">T1-X7</strain>
    </source>
</reference>
<proteinExistence type="predicted"/>
<feature type="region of interest" description="Disordered" evidence="1">
    <location>
        <begin position="850"/>
        <end position="871"/>
    </location>
</feature>
<feature type="domain" description="CHAT" evidence="2">
    <location>
        <begin position="604"/>
        <end position="825"/>
    </location>
</feature>
<evidence type="ECO:0000313" key="3">
    <source>
        <dbReference type="EMBL" id="CCH77956.1"/>
    </source>
</evidence>
<dbReference type="InterPro" id="IPR011990">
    <property type="entry name" value="TPR-like_helical_dom_sf"/>
</dbReference>
<gene>
    <name evidence="3" type="ORF">BN12_240025</name>
</gene>
<name>A0A077LW54_9MICO</name>
<sequence length="871" mass="93221">MRSVDGALDAAEAHRRRAVTANMAGRPGAAAASLRAALSALDRTEPSVAATTIRFNCLVTGALTSYLTGGLGAATDALDEASAYLAELVPGLAERLSPRLEFQRASILGRAGSFEAALRSAQVAMRHPASFTTEEQAAVLLLSGLVLGELGHSSESTAALAEAARRAREAGSTQLEQAIRHDLWFAAYQRGDLPEALSWVGISEDSTAQLSRLTALLDQAFILLEAGLLDDAVDRLRQATTMRSRRDDPQVRAEVDYELARTLRLVGDVAGARHHAHIAVRRFRRLHLTAWEARVRLLQVELALDGPGHPGRPVLRTAEWAATVAAEHGDEILLERARTVLAHVQLRRGDLDAARRTTSVAPGRIYRPLTHDLERTLVNAQLRRQTGDDRGAAVLLRRAARTLAEAQEVSPGLDLRTAGAFHGVRLGELDLDLAIRRGPRAVLASLDRWRSATDHLPIVRPPRDPDAASLVEQLRGVLVELGQAQQPEDRRRLQADALVLRRRVRARTWALRSPEEQEADASHPSGRIDEVLEGNDRDLVWLAEHRGRIVGVALRRGRAAFRDLMSAHEAAELLQRVRSDLEVACTHHLGPLSGAVWASLVDELEALDRALVRPWGSSERGLVVVCSGALAVLPWSGLPSLADRPLTVARSTTAYVRGSMRSAPVSRVDVAVGPGIPHPDAEAAAVREAWASHRARVHDEQTAEGLLASFGSAEVVHVAAHGHHEAMSPLFSTLDLHGGPLFAHELQPAGVRSSHVFLSACELGAATLRPGDEPLGFTSALLALGARSVVAATTPVPHEVATAVATRCHELVAAGYPVGEALAVAVASSDRLAMAFSAFGADWSARIPSDSPGVSQIRTAPGEARTGVAVS</sequence>
<protein>
    <recommendedName>
        <fullName evidence="2">CHAT domain-containing protein</fullName>
    </recommendedName>
</protein>
<dbReference type="Pfam" id="PF12770">
    <property type="entry name" value="CHAT"/>
    <property type="match status" value="1"/>
</dbReference>
<evidence type="ECO:0000313" key="4">
    <source>
        <dbReference type="Proteomes" id="UP000035721"/>
    </source>
</evidence>
<evidence type="ECO:0000256" key="1">
    <source>
        <dbReference type="SAM" id="MobiDB-lite"/>
    </source>
</evidence>
<dbReference type="EMBL" id="CAJB01000157">
    <property type="protein sequence ID" value="CCH77956.1"/>
    <property type="molecule type" value="Genomic_DNA"/>
</dbReference>
<comment type="caution">
    <text evidence="3">The sequence shown here is derived from an EMBL/GenBank/DDBJ whole genome shotgun (WGS) entry which is preliminary data.</text>
</comment>
<dbReference type="STRING" id="1194083.BN12_240025"/>
<organism evidence="3 4">
    <name type="scientific">Nostocoides japonicum T1-X7</name>
    <dbReference type="NCBI Taxonomy" id="1194083"/>
    <lineage>
        <taxon>Bacteria</taxon>
        <taxon>Bacillati</taxon>
        <taxon>Actinomycetota</taxon>
        <taxon>Actinomycetes</taxon>
        <taxon>Micrococcales</taxon>
        <taxon>Intrasporangiaceae</taxon>
        <taxon>Nostocoides</taxon>
    </lineage>
</organism>
<dbReference type="Gene3D" id="1.25.40.10">
    <property type="entry name" value="Tetratricopeptide repeat domain"/>
    <property type="match status" value="1"/>
</dbReference>
<dbReference type="InterPro" id="IPR024983">
    <property type="entry name" value="CHAT_dom"/>
</dbReference>
<accession>A0A077LW54</accession>